<feature type="transmembrane region" description="Helical" evidence="8">
    <location>
        <begin position="207"/>
        <end position="228"/>
    </location>
</feature>
<accession>A0A1F4URY5</accession>
<dbReference type="GO" id="GO:0016763">
    <property type="term" value="F:pentosyltransferase activity"/>
    <property type="evidence" value="ECO:0007669"/>
    <property type="project" value="TreeGrafter"/>
</dbReference>
<dbReference type="STRING" id="1802617.A2886_03015"/>
<feature type="transmembrane region" description="Helical" evidence="8">
    <location>
        <begin position="77"/>
        <end position="95"/>
    </location>
</feature>
<name>A0A1F4URY5_UNCKA</name>
<keyword evidence="7 8" id="KW-0472">Membrane</keyword>
<evidence type="ECO:0000256" key="7">
    <source>
        <dbReference type="ARBA" id="ARBA00023136"/>
    </source>
</evidence>
<dbReference type="GO" id="GO:0009103">
    <property type="term" value="P:lipopolysaccharide biosynthetic process"/>
    <property type="evidence" value="ECO:0007669"/>
    <property type="project" value="UniProtKB-ARBA"/>
</dbReference>
<sequence>MLKIKALPLLFLIFVTLWLRLVNLGYSDYQGDEIKALFLPDVGQTGLQFLMEQRKGPVQFLVTYAMQIFSSDYLNQFVMRLPFAIAGILAVYFFYKFVKLHFDEKTTLYASLFMAMNGFFVAFSRLVQYQAFTLLFCILALYFFSLTIKDARWKIKGWYIGAIFWALSILAHYDGGFIAPFVLYILVRWFKEDADGKKLEGKVKIKHILLSGLIFLGLLSIFFVPYVFSISEATKDYWLNRLSGGEGKISSSIVTFKVYNPKLMFYIYAGLSATSLIKFKKIWPIVMWAAFPLFVWEVITSVPGTHIYNYVLPITILVALGITVIEEQVIKVLKPKFGKILNVLGLMILFVFTFFLSHTVFVNNTTEYPWEDEKFLIWTLNKPTPIFHLSLFGFPYNRQWETIGSVINASDVEYYSTNERDSISRFYVTKPKDTNNAGYYVSVNSPQSFSPPFLQEKSVYWGENHDPVMEIRRGEKVLVRIYLMPTGGLKDIRSLGY</sequence>
<dbReference type="Pfam" id="PF13231">
    <property type="entry name" value="PMT_2"/>
    <property type="match status" value="1"/>
</dbReference>
<evidence type="ECO:0000313" key="10">
    <source>
        <dbReference type="EMBL" id="OGC47714.1"/>
    </source>
</evidence>
<protein>
    <recommendedName>
        <fullName evidence="9">Glycosyltransferase RgtA/B/C/D-like domain-containing protein</fullName>
    </recommendedName>
</protein>
<dbReference type="PANTHER" id="PTHR33908">
    <property type="entry name" value="MANNOSYLTRANSFERASE YKCB-RELATED"/>
    <property type="match status" value="1"/>
</dbReference>
<dbReference type="Proteomes" id="UP000176608">
    <property type="component" value="Unassembled WGS sequence"/>
</dbReference>
<dbReference type="GO" id="GO:0005886">
    <property type="term" value="C:plasma membrane"/>
    <property type="evidence" value="ECO:0007669"/>
    <property type="project" value="UniProtKB-SubCell"/>
</dbReference>
<comment type="caution">
    <text evidence="10">The sequence shown here is derived from an EMBL/GenBank/DDBJ whole genome shotgun (WGS) entry which is preliminary data.</text>
</comment>
<dbReference type="InterPro" id="IPR050297">
    <property type="entry name" value="LipidA_mod_glycosyltrf_83"/>
</dbReference>
<evidence type="ECO:0000259" key="9">
    <source>
        <dbReference type="Pfam" id="PF13231"/>
    </source>
</evidence>
<keyword evidence="4" id="KW-0808">Transferase</keyword>
<evidence type="ECO:0000256" key="1">
    <source>
        <dbReference type="ARBA" id="ARBA00004651"/>
    </source>
</evidence>
<dbReference type="PANTHER" id="PTHR33908:SF11">
    <property type="entry name" value="MEMBRANE PROTEIN"/>
    <property type="match status" value="1"/>
</dbReference>
<feature type="transmembrane region" description="Helical" evidence="8">
    <location>
        <begin position="158"/>
        <end position="187"/>
    </location>
</feature>
<evidence type="ECO:0000256" key="2">
    <source>
        <dbReference type="ARBA" id="ARBA00022475"/>
    </source>
</evidence>
<organism evidence="10 11">
    <name type="scientific">candidate division WWE3 bacterium RIFCSPHIGHO2_01_FULL_42_13</name>
    <dbReference type="NCBI Taxonomy" id="1802617"/>
    <lineage>
        <taxon>Bacteria</taxon>
        <taxon>Katanobacteria</taxon>
    </lineage>
</organism>
<evidence type="ECO:0000256" key="6">
    <source>
        <dbReference type="ARBA" id="ARBA00022989"/>
    </source>
</evidence>
<keyword evidence="6 8" id="KW-1133">Transmembrane helix</keyword>
<evidence type="ECO:0000256" key="3">
    <source>
        <dbReference type="ARBA" id="ARBA00022676"/>
    </source>
</evidence>
<evidence type="ECO:0000256" key="5">
    <source>
        <dbReference type="ARBA" id="ARBA00022692"/>
    </source>
</evidence>
<feature type="transmembrane region" description="Helical" evidence="8">
    <location>
        <begin position="282"/>
        <end position="301"/>
    </location>
</feature>
<evidence type="ECO:0000256" key="4">
    <source>
        <dbReference type="ARBA" id="ARBA00022679"/>
    </source>
</evidence>
<feature type="transmembrane region" description="Helical" evidence="8">
    <location>
        <begin position="129"/>
        <end position="146"/>
    </location>
</feature>
<dbReference type="EMBL" id="MEVA01000006">
    <property type="protein sequence ID" value="OGC47714.1"/>
    <property type="molecule type" value="Genomic_DNA"/>
</dbReference>
<dbReference type="InterPro" id="IPR038731">
    <property type="entry name" value="RgtA/B/C-like"/>
</dbReference>
<dbReference type="AlphaFoldDB" id="A0A1F4URY5"/>
<gene>
    <name evidence="10" type="ORF">A2886_03015</name>
</gene>
<feature type="transmembrane region" description="Helical" evidence="8">
    <location>
        <begin position="307"/>
        <end position="325"/>
    </location>
</feature>
<reference evidence="10 11" key="1">
    <citation type="journal article" date="2016" name="Nat. Commun.">
        <title>Thousands of microbial genomes shed light on interconnected biogeochemical processes in an aquifer system.</title>
        <authorList>
            <person name="Anantharaman K."/>
            <person name="Brown C.T."/>
            <person name="Hug L.A."/>
            <person name="Sharon I."/>
            <person name="Castelle C.J."/>
            <person name="Probst A.J."/>
            <person name="Thomas B.C."/>
            <person name="Singh A."/>
            <person name="Wilkins M.J."/>
            <person name="Karaoz U."/>
            <person name="Brodie E.L."/>
            <person name="Williams K.H."/>
            <person name="Hubbard S.S."/>
            <person name="Banfield J.F."/>
        </authorList>
    </citation>
    <scope>NUCLEOTIDE SEQUENCE [LARGE SCALE GENOMIC DNA]</scope>
</reference>
<comment type="subcellular location">
    <subcellularLocation>
        <location evidence="1">Cell membrane</location>
        <topology evidence="1">Multi-pass membrane protein</topology>
    </subcellularLocation>
</comment>
<evidence type="ECO:0000313" key="11">
    <source>
        <dbReference type="Proteomes" id="UP000176608"/>
    </source>
</evidence>
<evidence type="ECO:0000256" key="8">
    <source>
        <dbReference type="SAM" id="Phobius"/>
    </source>
</evidence>
<proteinExistence type="predicted"/>
<feature type="domain" description="Glycosyltransferase RgtA/B/C/D-like" evidence="9">
    <location>
        <begin position="59"/>
        <end position="189"/>
    </location>
</feature>
<keyword evidence="5 8" id="KW-0812">Transmembrane</keyword>
<feature type="transmembrane region" description="Helical" evidence="8">
    <location>
        <begin position="337"/>
        <end position="356"/>
    </location>
</feature>
<keyword evidence="3" id="KW-0328">Glycosyltransferase</keyword>
<keyword evidence="2" id="KW-1003">Cell membrane</keyword>